<comment type="caution">
    <text evidence="2">The sequence shown here is derived from an EMBL/GenBank/DDBJ whole genome shotgun (WGS) entry which is preliminary data.</text>
</comment>
<dbReference type="AlphaFoldDB" id="A0A540MPV9"/>
<reference evidence="2 3" key="1">
    <citation type="journal article" date="2019" name="G3 (Bethesda)">
        <title>Sequencing of a Wild Apple (Malus baccata) Genome Unravels the Differences Between Cultivated and Wild Apple Species Regarding Disease Resistance and Cold Tolerance.</title>
        <authorList>
            <person name="Chen X."/>
        </authorList>
    </citation>
    <scope>NUCLEOTIDE SEQUENCE [LARGE SCALE GENOMIC DNA]</scope>
    <source>
        <strain evidence="3">cv. Shandingzi</strain>
        <tissue evidence="2">Leaves</tissue>
    </source>
</reference>
<keyword evidence="3" id="KW-1185">Reference proteome</keyword>
<dbReference type="STRING" id="106549.A0A540MPV9"/>
<evidence type="ECO:0000256" key="1">
    <source>
        <dbReference type="SAM" id="Coils"/>
    </source>
</evidence>
<accession>A0A540MPV9</accession>
<gene>
    <name evidence="2" type="ORF">C1H46_013626</name>
</gene>
<protein>
    <submittedName>
        <fullName evidence="2">Uncharacterized protein</fullName>
    </submittedName>
</protein>
<organism evidence="2 3">
    <name type="scientific">Malus baccata</name>
    <name type="common">Siberian crab apple</name>
    <name type="synonym">Pyrus baccata</name>
    <dbReference type="NCBI Taxonomy" id="106549"/>
    <lineage>
        <taxon>Eukaryota</taxon>
        <taxon>Viridiplantae</taxon>
        <taxon>Streptophyta</taxon>
        <taxon>Embryophyta</taxon>
        <taxon>Tracheophyta</taxon>
        <taxon>Spermatophyta</taxon>
        <taxon>Magnoliopsida</taxon>
        <taxon>eudicotyledons</taxon>
        <taxon>Gunneridae</taxon>
        <taxon>Pentapetalae</taxon>
        <taxon>rosids</taxon>
        <taxon>fabids</taxon>
        <taxon>Rosales</taxon>
        <taxon>Rosaceae</taxon>
        <taxon>Amygdaloideae</taxon>
        <taxon>Maleae</taxon>
        <taxon>Malus</taxon>
    </lineage>
</organism>
<proteinExistence type="predicted"/>
<evidence type="ECO:0000313" key="2">
    <source>
        <dbReference type="EMBL" id="TQE00831.1"/>
    </source>
</evidence>
<dbReference type="Proteomes" id="UP000315295">
    <property type="component" value="Unassembled WGS sequence"/>
</dbReference>
<keyword evidence="1" id="KW-0175">Coiled coil</keyword>
<name>A0A540MPV9_MALBA</name>
<evidence type="ECO:0000313" key="3">
    <source>
        <dbReference type="Proteomes" id="UP000315295"/>
    </source>
</evidence>
<dbReference type="EMBL" id="VIEB01000206">
    <property type="protein sequence ID" value="TQE00831.1"/>
    <property type="molecule type" value="Genomic_DNA"/>
</dbReference>
<feature type="coiled-coil region" evidence="1">
    <location>
        <begin position="23"/>
        <end position="50"/>
    </location>
</feature>
<sequence>MMLFSSVKRKKLRSFEPKLQTKLERGRMALELEEEKKAQAEREEMVQQQAKKIENMSLMVLYSNRDENLDHFKKVRRRGHANSRTQDNPPILPSHASSCFIWSNWRWRPKIITSQGLCALHSAAN</sequence>